<dbReference type="Gene3D" id="3.60.20.10">
    <property type="entry name" value="Glutamine Phosphoribosylpyrophosphate, subunit 1, domain 1"/>
    <property type="match status" value="1"/>
</dbReference>
<organism evidence="7 8">
    <name type="scientific">Candidatus Thermochlorobacter aerophilus</name>
    <dbReference type="NCBI Taxonomy" id="1868324"/>
    <lineage>
        <taxon>Bacteria</taxon>
        <taxon>Pseudomonadati</taxon>
        <taxon>Chlorobiota</taxon>
        <taxon>Chlorobiia</taxon>
        <taxon>Chlorobiales</taxon>
        <taxon>Candidatus Thermochlorobacteriaceae</taxon>
        <taxon>Candidatus Thermochlorobacter</taxon>
    </lineage>
</organism>
<feature type="transmembrane region" description="Helical" evidence="6">
    <location>
        <begin position="7"/>
        <end position="30"/>
    </location>
</feature>
<dbReference type="PROSITE" id="PS51257">
    <property type="entry name" value="PROKAR_LIPOPROTEIN"/>
    <property type="match status" value="1"/>
</dbReference>
<evidence type="ECO:0000313" key="7">
    <source>
        <dbReference type="EMBL" id="RFM22774.1"/>
    </source>
</evidence>
<dbReference type="InterPro" id="IPR014395">
    <property type="entry name" value="Pen/GL7ACA/AHL_acylase"/>
</dbReference>
<dbReference type="InterPro" id="IPR023343">
    <property type="entry name" value="Penicillin_amidase_dom1"/>
</dbReference>
<evidence type="ECO:0000256" key="1">
    <source>
        <dbReference type="ARBA" id="ARBA00006586"/>
    </source>
</evidence>
<evidence type="ECO:0000256" key="6">
    <source>
        <dbReference type="SAM" id="Phobius"/>
    </source>
</evidence>
<dbReference type="Pfam" id="PF01804">
    <property type="entry name" value="Penicil_amidase"/>
    <property type="match status" value="1"/>
</dbReference>
<feature type="active site" description="Nucleophile" evidence="4">
    <location>
        <position position="263"/>
    </location>
</feature>
<dbReference type="GO" id="GO:0017000">
    <property type="term" value="P:antibiotic biosynthetic process"/>
    <property type="evidence" value="ECO:0007669"/>
    <property type="project" value="InterPro"/>
</dbReference>
<keyword evidence="5" id="KW-0106">Calcium</keyword>
<dbReference type="InterPro" id="IPR043147">
    <property type="entry name" value="Penicillin_amidase_A-knob"/>
</dbReference>
<comment type="cofactor">
    <cofactor evidence="5">
        <name>Ca(2+)</name>
        <dbReference type="ChEBI" id="CHEBI:29108"/>
    </cofactor>
    <text evidence="5">Binds 1 Ca(2+) ion per dimer.</text>
</comment>
<evidence type="ECO:0000256" key="4">
    <source>
        <dbReference type="PIRSR" id="PIRSR001227-1"/>
    </source>
</evidence>
<dbReference type="GO" id="GO:0016811">
    <property type="term" value="F:hydrolase activity, acting on carbon-nitrogen (but not peptide) bonds, in linear amides"/>
    <property type="evidence" value="ECO:0007669"/>
    <property type="project" value="InterPro"/>
</dbReference>
<accession>A0A395LYR8</accession>
<dbReference type="InterPro" id="IPR029055">
    <property type="entry name" value="Ntn_hydrolases_N"/>
</dbReference>
<comment type="caution">
    <text evidence="7">The sequence shown here is derived from an EMBL/GenBank/DDBJ whole genome shotgun (WGS) entry which is preliminary data.</text>
</comment>
<dbReference type="Gene3D" id="1.10.439.10">
    <property type="entry name" value="Penicillin Amidohydrolase, domain 1"/>
    <property type="match status" value="1"/>
</dbReference>
<keyword evidence="2" id="KW-0378">Hydrolase</keyword>
<keyword evidence="5" id="KW-0479">Metal-binding</keyword>
<dbReference type="AlphaFoldDB" id="A0A395LYR8"/>
<reference evidence="7 8" key="1">
    <citation type="journal article" date="2011" name="ISME J.">
        <title>Community ecology of hot spring cyanobacterial mats: predominant populations and their functional potential.</title>
        <authorList>
            <person name="Klatt C.G."/>
            <person name="Wood J.M."/>
            <person name="Rusch D.B."/>
            <person name="Bateson M.M."/>
            <person name="Hamamura N."/>
            <person name="Heidelberg J.F."/>
            <person name="Grossman A.R."/>
            <person name="Bhaya D."/>
            <person name="Cohan F.M."/>
            <person name="Kuhl M."/>
            <person name="Bryant D.A."/>
            <person name="Ward D.M."/>
        </authorList>
    </citation>
    <scope>NUCLEOTIDE SEQUENCE [LARGE SCALE GENOMIC DNA]</scope>
    <source>
        <strain evidence="7">OS</strain>
    </source>
</reference>
<keyword evidence="6" id="KW-0472">Membrane</keyword>
<dbReference type="Gene3D" id="2.30.120.10">
    <property type="match status" value="1"/>
</dbReference>
<evidence type="ECO:0000256" key="3">
    <source>
        <dbReference type="ARBA" id="ARBA00023145"/>
    </source>
</evidence>
<protein>
    <submittedName>
        <fullName evidence="7">Penicillin acylase family protein</fullName>
    </submittedName>
</protein>
<dbReference type="PANTHER" id="PTHR34218">
    <property type="entry name" value="PEPTIDASE S45 PENICILLIN AMIDASE"/>
    <property type="match status" value="1"/>
</dbReference>
<dbReference type="PANTHER" id="PTHR34218:SF4">
    <property type="entry name" value="ACYL-HOMOSERINE LACTONE ACYLASE QUIP"/>
    <property type="match status" value="1"/>
</dbReference>
<dbReference type="Gene3D" id="1.10.1400.10">
    <property type="match status" value="1"/>
</dbReference>
<dbReference type="InterPro" id="IPR043146">
    <property type="entry name" value="Penicillin_amidase_N_B-knob"/>
</dbReference>
<comment type="similarity">
    <text evidence="1">Belongs to the peptidase S45 family.</text>
</comment>
<gene>
    <name evidence="7" type="ORF">D0433_14585</name>
</gene>
<dbReference type="Proteomes" id="UP000266389">
    <property type="component" value="Unassembled WGS sequence"/>
</dbReference>
<name>A0A395LYR8_9BACT</name>
<dbReference type="InterPro" id="IPR002692">
    <property type="entry name" value="S45"/>
</dbReference>
<sequence length="841" mass="94846">MNRTVKLIVGLSLSLVFIGCGAAIALYVMLHKSLPKYDTAFELQGLTAAVNIYYDEYAVPHIEASTEADLFFAQGFVHARERLWQMDIARRAAKGELAEILGEPALAFDKLFRTIGLRRVADSLWKSSVLSQESRNALLAYCRGVNAYLQLVKAGKASLPIEFDILQYEPAEWTPEDCLAIVRLMGWELNIAWHIDIALADITAKVGYEKALSLYPDYPKDKPTILPITPDSLKKAASVLKALQKVDKAYREFSGTLGSHIGSNSWAVTRSKSVTGNAILANDPHLGLLAPARWYELQLYCESAGINAAGCSLPGVPFIVLGKNEWLAWGLTNMMLDDCDFFVSLDSTETFQEVFEEIKVKGGITVPLKVFLSKHGVVISDEVYAPYQGSHSPLLKGYTISMKWTGLEHSDEARTFLELLKAKNWQEFRQALQHYALPGQNFLYADREGNIGYQAAGKLPIRTDKQGFLLRNAAKPEQDWQGYVPFEKLPSLYNPPSDMIVTANNKIVPDEYPYYISALWEPPSRAERIWELLQSKEKLSSQDFETMQTDVVSPHAREMTKFLLSALAGDSLEAHKKPIQFLRNWNAEFTETSIAATIYAQWFKQLLRNTLQDELGEELFQNYLSLVNAPTRVMAKLLADSTLVTEMDDTTLVQVWRYNSWFDNVHTPKEETRDDIIRESFAQAIQILREQLSENEAEWQWGKLHQLTIRHVFGQKAKDGRENPLGKIFNLGPFKTAGSATTINNGEYHYRASDSSGLALLDASQKLGASSRRVIDLSERNFFRSVLPGGNSGEVMSAHYKDQLPLWLKGKLKDFIVNMDIIRQKKYPTTRLLPKKESLTQ</sequence>
<feature type="binding site" evidence="5">
    <location>
        <position position="337"/>
    </location>
    <ligand>
        <name>Ca(2+)</name>
        <dbReference type="ChEBI" id="CHEBI:29108"/>
    </ligand>
</feature>
<dbReference type="PIRSF" id="PIRSF001227">
    <property type="entry name" value="Pen_acylase"/>
    <property type="match status" value="1"/>
</dbReference>
<feature type="binding site" evidence="5">
    <location>
        <position position="340"/>
    </location>
    <ligand>
        <name>Ca(2+)</name>
        <dbReference type="ChEBI" id="CHEBI:29108"/>
    </ligand>
</feature>
<dbReference type="EMBL" id="PHFL01000077">
    <property type="protein sequence ID" value="RFM22774.1"/>
    <property type="molecule type" value="Genomic_DNA"/>
</dbReference>
<dbReference type="CDD" id="cd03747">
    <property type="entry name" value="Ntn_PGA_like"/>
    <property type="match status" value="1"/>
</dbReference>
<keyword evidence="6" id="KW-0812">Transmembrane</keyword>
<keyword evidence="6" id="KW-1133">Transmembrane helix</keyword>
<evidence type="ECO:0000256" key="2">
    <source>
        <dbReference type="ARBA" id="ARBA00022801"/>
    </source>
</evidence>
<dbReference type="SUPFAM" id="SSF56235">
    <property type="entry name" value="N-terminal nucleophile aminohydrolases (Ntn hydrolases)"/>
    <property type="match status" value="1"/>
</dbReference>
<evidence type="ECO:0000256" key="5">
    <source>
        <dbReference type="PIRSR" id="PIRSR001227-2"/>
    </source>
</evidence>
<evidence type="ECO:0000313" key="8">
    <source>
        <dbReference type="Proteomes" id="UP000266389"/>
    </source>
</evidence>
<proteinExistence type="inferred from homology"/>
<dbReference type="GO" id="GO:0046872">
    <property type="term" value="F:metal ion binding"/>
    <property type="evidence" value="ECO:0007669"/>
    <property type="project" value="UniProtKB-KW"/>
</dbReference>
<keyword evidence="3" id="KW-0865">Zymogen</keyword>